<dbReference type="SUPFAM" id="SSF141371">
    <property type="entry name" value="PilZ domain-like"/>
    <property type="match status" value="2"/>
</dbReference>
<proteinExistence type="predicted"/>
<dbReference type="AlphaFoldDB" id="A0A2S7KA61"/>
<keyword evidence="3" id="KW-1185">Reference proteome</keyword>
<protein>
    <recommendedName>
        <fullName evidence="1">PilZ domain-containing protein</fullName>
    </recommendedName>
</protein>
<evidence type="ECO:0000259" key="1">
    <source>
        <dbReference type="Pfam" id="PF07238"/>
    </source>
</evidence>
<comment type="caution">
    <text evidence="2">The sequence shown here is derived from an EMBL/GenBank/DDBJ whole genome shotgun (WGS) entry which is preliminary data.</text>
</comment>
<sequence length="195" mass="21122">MAIMAGEKAPRAGPERRRFPRKLLDGPVRFATENEPDAIGRIVSISECGLYMLCRTHAQVGDPVIAYPERLGRLAGEVSRKDENGVAIEFSMTEAKRAFLAKQLNADSAAPPFLRIMERRSALRTKLDLEAAAVVEGEDEPFPCRIIDLSETGAGVEAGCVPPIGARVRIGILHGVVARHTRGGFALAFSDSELK</sequence>
<dbReference type="Proteomes" id="UP000239504">
    <property type="component" value="Unassembled WGS sequence"/>
</dbReference>
<organism evidence="2 3">
    <name type="scientific">Hyphococcus luteus</name>
    <dbReference type="NCBI Taxonomy" id="2058213"/>
    <lineage>
        <taxon>Bacteria</taxon>
        <taxon>Pseudomonadati</taxon>
        <taxon>Pseudomonadota</taxon>
        <taxon>Alphaproteobacteria</taxon>
        <taxon>Parvularculales</taxon>
        <taxon>Parvularculaceae</taxon>
        <taxon>Hyphococcus</taxon>
    </lineage>
</organism>
<evidence type="ECO:0000313" key="2">
    <source>
        <dbReference type="EMBL" id="PQA89377.1"/>
    </source>
</evidence>
<dbReference type="InterPro" id="IPR009875">
    <property type="entry name" value="PilZ_domain"/>
</dbReference>
<dbReference type="EMBL" id="PJCH01000001">
    <property type="protein sequence ID" value="PQA89377.1"/>
    <property type="molecule type" value="Genomic_DNA"/>
</dbReference>
<evidence type="ECO:0000313" key="3">
    <source>
        <dbReference type="Proteomes" id="UP000239504"/>
    </source>
</evidence>
<gene>
    <name evidence="2" type="ORF">CW354_00425</name>
</gene>
<reference evidence="2 3" key="1">
    <citation type="submission" date="2017-12" db="EMBL/GenBank/DDBJ databases">
        <authorList>
            <person name="Hurst M.R.H."/>
        </authorList>
    </citation>
    <scope>NUCLEOTIDE SEQUENCE [LARGE SCALE GENOMIC DNA]</scope>
    <source>
        <strain evidence="2 3">SY-3-19</strain>
    </source>
</reference>
<dbReference type="GO" id="GO:0035438">
    <property type="term" value="F:cyclic-di-GMP binding"/>
    <property type="evidence" value="ECO:0007669"/>
    <property type="project" value="InterPro"/>
</dbReference>
<feature type="domain" description="PilZ" evidence="1">
    <location>
        <begin position="118"/>
        <end position="180"/>
    </location>
</feature>
<accession>A0A2S7KA61</accession>
<dbReference type="Pfam" id="PF07238">
    <property type="entry name" value="PilZ"/>
    <property type="match status" value="1"/>
</dbReference>
<name>A0A2S7KA61_9PROT</name>